<keyword evidence="5" id="KW-0460">Magnesium</keyword>
<evidence type="ECO:0000256" key="9">
    <source>
        <dbReference type="ARBA" id="ARBA00023172"/>
    </source>
</evidence>
<dbReference type="InterPro" id="IPR012337">
    <property type="entry name" value="RNaseH-like_sf"/>
</dbReference>
<evidence type="ECO:0000313" key="11">
    <source>
        <dbReference type="EMBL" id="MCI19359.1"/>
    </source>
</evidence>
<keyword evidence="8" id="KW-0239">DNA-directed DNA polymerase</keyword>
<keyword evidence="1" id="KW-0540">Nuclease</keyword>
<dbReference type="PANTHER" id="PTHR42648">
    <property type="entry name" value="TRANSPOSASE, PUTATIVE-RELATED"/>
    <property type="match status" value="1"/>
</dbReference>
<evidence type="ECO:0000256" key="3">
    <source>
        <dbReference type="ARBA" id="ARBA00022759"/>
    </source>
</evidence>
<keyword evidence="4" id="KW-0378">Hydrolase</keyword>
<dbReference type="Gene3D" id="3.30.420.10">
    <property type="entry name" value="Ribonuclease H-like superfamily/Ribonuclease H"/>
    <property type="match status" value="1"/>
</dbReference>
<organism evidence="11 12">
    <name type="scientific">Trifolium medium</name>
    <dbReference type="NCBI Taxonomy" id="97028"/>
    <lineage>
        <taxon>Eukaryota</taxon>
        <taxon>Viridiplantae</taxon>
        <taxon>Streptophyta</taxon>
        <taxon>Embryophyta</taxon>
        <taxon>Tracheophyta</taxon>
        <taxon>Spermatophyta</taxon>
        <taxon>Magnoliopsida</taxon>
        <taxon>eudicotyledons</taxon>
        <taxon>Gunneridae</taxon>
        <taxon>Pentapetalae</taxon>
        <taxon>rosids</taxon>
        <taxon>fabids</taxon>
        <taxon>Fabales</taxon>
        <taxon>Fabaceae</taxon>
        <taxon>Papilionoideae</taxon>
        <taxon>50 kb inversion clade</taxon>
        <taxon>NPAAA clade</taxon>
        <taxon>Hologalegina</taxon>
        <taxon>IRL clade</taxon>
        <taxon>Trifolieae</taxon>
        <taxon>Trifolium</taxon>
    </lineage>
</organism>
<keyword evidence="2" id="KW-0479">Metal-binding</keyword>
<feature type="non-terminal residue" evidence="11">
    <location>
        <position position="123"/>
    </location>
</feature>
<keyword evidence="6" id="KW-0229">DNA integration</keyword>
<dbReference type="GO" id="GO:0015074">
    <property type="term" value="P:DNA integration"/>
    <property type="evidence" value="ECO:0007669"/>
    <property type="project" value="UniProtKB-KW"/>
</dbReference>
<keyword evidence="8" id="KW-0548">Nucleotidyltransferase</keyword>
<dbReference type="GO" id="GO:0006310">
    <property type="term" value="P:DNA recombination"/>
    <property type="evidence" value="ECO:0007669"/>
    <property type="project" value="UniProtKB-KW"/>
</dbReference>
<evidence type="ECO:0000313" key="12">
    <source>
        <dbReference type="Proteomes" id="UP000265520"/>
    </source>
</evidence>
<keyword evidence="9" id="KW-0233">DNA recombination</keyword>
<protein>
    <recommendedName>
        <fullName evidence="10">Integrase catalytic domain-containing protein</fullName>
    </recommendedName>
</protein>
<proteinExistence type="predicted"/>
<sequence length="123" mass="13799">YSHLSFKGLNTLVKKDMVKGLPQLHDEQDTYAHCLTGKQHRDAIPKSSNWRATKQLELVHSDICGPITPHSNGGNRTDRGGEFTSNAFNDFCSNNGIKRQLTTAYTPQQNGVSERKNRTLLNM</sequence>
<dbReference type="GO" id="GO:0003676">
    <property type="term" value="F:nucleic acid binding"/>
    <property type="evidence" value="ECO:0007669"/>
    <property type="project" value="InterPro"/>
</dbReference>
<evidence type="ECO:0000256" key="5">
    <source>
        <dbReference type="ARBA" id="ARBA00022842"/>
    </source>
</evidence>
<dbReference type="InterPro" id="IPR001584">
    <property type="entry name" value="Integrase_cat-core"/>
</dbReference>
<dbReference type="Proteomes" id="UP000265520">
    <property type="component" value="Unassembled WGS sequence"/>
</dbReference>
<accession>A0A392Q679</accession>
<feature type="non-terminal residue" evidence="11">
    <location>
        <position position="1"/>
    </location>
</feature>
<dbReference type="PROSITE" id="PS50994">
    <property type="entry name" value="INTEGRASE"/>
    <property type="match status" value="1"/>
</dbReference>
<evidence type="ECO:0000256" key="7">
    <source>
        <dbReference type="ARBA" id="ARBA00022918"/>
    </source>
</evidence>
<keyword evidence="8" id="KW-0808">Transferase</keyword>
<feature type="domain" description="Integrase catalytic" evidence="10">
    <location>
        <begin position="77"/>
        <end position="123"/>
    </location>
</feature>
<keyword evidence="3" id="KW-0255">Endonuclease</keyword>
<evidence type="ECO:0000256" key="6">
    <source>
        <dbReference type="ARBA" id="ARBA00022908"/>
    </source>
</evidence>
<evidence type="ECO:0000256" key="2">
    <source>
        <dbReference type="ARBA" id="ARBA00022723"/>
    </source>
</evidence>
<evidence type="ECO:0000256" key="1">
    <source>
        <dbReference type="ARBA" id="ARBA00022722"/>
    </source>
</evidence>
<dbReference type="AlphaFoldDB" id="A0A392Q679"/>
<dbReference type="GO" id="GO:0004519">
    <property type="term" value="F:endonuclease activity"/>
    <property type="evidence" value="ECO:0007669"/>
    <property type="project" value="UniProtKB-KW"/>
</dbReference>
<dbReference type="GO" id="GO:0003887">
    <property type="term" value="F:DNA-directed DNA polymerase activity"/>
    <property type="evidence" value="ECO:0007669"/>
    <property type="project" value="UniProtKB-KW"/>
</dbReference>
<dbReference type="EMBL" id="LXQA010114453">
    <property type="protein sequence ID" value="MCI19359.1"/>
    <property type="molecule type" value="Genomic_DNA"/>
</dbReference>
<evidence type="ECO:0000256" key="4">
    <source>
        <dbReference type="ARBA" id="ARBA00022801"/>
    </source>
</evidence>
<evidence type="ECO:0000259" key="10">
    <source>
        <dbReference type="PROSITE" id="PS50994"/>
    </source>
</evidence>
<evidence type="ECO:0000256" key="8">
    <source>
        <dbReference type="ARBA" id="ARBA00022932"/>
    </source>
</evidence>
<dbReference type="InterPro" id="IPR036397">
    <property type="entry name" value="RNaseH_sf"/>
</dbReference>
<dbReference type="GO" id="GO:0016787">
    <property type="term" value="F:hydrolase activity"/>
    <property type="evidence" value="ECO:0007669"/>
    <property type="project" value="UniProtKB-KW"/>
</dbReference>
<dbReference type="SUPFAM" id="SSF53098">
    <property type="entry name" value="Ribonuclease H-like"/>
    <property type="match status" value="1"/>
</dbReference>
<dbReference type="GO" id="GO:0003964">
    <property type="term" value="F:RNA-directed DNA polymerase activity"/>
    <property type="evidence" value="ECO:0007669"/>
    <property type="project" value="UniProtKB-KW"/>
</dbReference>
<comment type="caution">
    <text evidence="11">The sequence shown here is derived from an EMBL/GenBank/DDBJ whole genome shotgun (WGS) entry which is preliminary data.</text>
</comment>
<keyword evidence="12" id="KW-1185">Reference proteome</keyword>
<keyword evidence="7" id="KW-0695">RNA-directed DNA polymerase</keyword>
<name>A0A392Q679_9FABA</name>
<reference evidence="11 12" key="1">
    <citation type="journal article" date="2018" name="Front. Plant Sci.">
        <title>Red Clover (Trifolium pratense) and Zigzag Clover (T. medium) - A Picture of Genomic Similarities and Differences.</title>
        <authorList>
            <person name="Dluhosova J."/>
            <person name="Istvanek J."/>
            <person name="Nedelnik J."/>
            <person name="Repkova J."/>
        </authorList>
    </citation>
    <scope>NUCLEOTIDE SEQUENCE [LARGE SCALE GENOMIC DNA]</scope>
    <source>
        <strain evidence="12">cv. 10/8</strain>
        <tissue evidence="11">Leaf</tissue>
    </source>
</reference>
<dbReference type="InterPro" id="IPR039537">
    <property type="entry name" value="Retrotran_Ty1/copia-like"/>
</dbReference>
<dbReference type="PANTHER" id="PTHR42648:SF11">
    <property type="entry name" value="TRANSPOSON TY4-P GAG-POL POLYPROTEIN"/>
    <property type="match status" value="1"/>
</dbReference>
<dbReference type="GO" id="GO:0046872">
    <property type="term" value="F:metal ion binding"/>
    <property type="evidence" value="ECO:0007669"/>
    <property type="project" value="UniProtKB-KW"/>
</dbReference>